<dbReference type="EMBL" id="KL367556">
    <property type="protein sequence ID" value="KFD64426.1"/>
    <property type="molecule type" value="Genomic_DNA"/>
</dbReference>
<evidence type="ECO:0000256" key="1">
    <source>
        <dbReference type="SAM" id="MobiDB-lite"/>
    </source>
</evidence>
<dbReference type="Proteomes" id="UP000030758">
    <property type="component" value="Unassembled WGS sequence"/>
</dbReference>
<reference evidence="2" key="1">
    <citation type="journal article" date="2014" name="Nat. Genet.">
        <title>Genome and transcriptome of the porcine whipworm Trichuris suis.</title>
        <authorList>
            <person name="Jex A.R."/>
            <person name="Nejsum P."/>
            <person name="Schwarz E.M."/>
            <person name="Hu L."/>
            <person name="Young N.D."/>
            <person name="Hall R.S."/>
            <person name="Korhonen P.K."/>
            <person name="Liao S."/>
            <person name="Thamsborg S."/>
            <person name="Xia J."/>
            <person name="Xu P."/>
            <person name="Wang S."/>
            <person name="Scheerlinck J.P."/>
            <person name="Hofmann A."/>
            <person name="Sternberg P.W."/>
            <person name="Wang J."/>
            <person name="Gasser R.B."/>
        </authorList>
    </citation>
    <scope>NUCLEOTIDE SEQUENCE [LARGE SCALE GENOMIC DNA]</scope>
    <source>
        <strain evidence="2">DCEP-RM93F</strain>
    </source>
</reference>
<sequence length="185" mass="20692">MESRKKSNQDSNSDLPERATKCIQLLSLSSDIVAHDVNDGSMICRCMCMKFAHPFAGRAFETSITDIYYNRKSNDNTIFIRLFMRSGVRPIQGSNAFEICDNCSFYSSCAFIRSRKVACRPNDPSSKRPVGQMTCRPYDLSAKRPVGQTTCRPNVPSAKRPVSQTTCPPNDCRPYDLSAKPLSAK</sequence>
<feature type="region of interest" description="Disordered" evidence="1">
    <location>
        <begin position="144"/>
        <end position="185"/>
    </location>
</feature>
<protein>
    <submittedName>
        <fullName evidence="2">Uncharacterized protein</fullName>
    </submittedName>
</protein>
<dbReference type="AlphaFoldDB" id="A0A085N4N0"/>
<proteinExistence type="predicted"/>
<organism evidence="2">
    <name type="scientific">Trichuris suis</name>
    <name type="common">pig whipworm</name>
    <dbReference type="NCBI Taxonomy" id="68888"/>
    <lineage>
        <taxon>Eukaryota</taxon>
        <taxon>Metazoa</taxon>
        <taxon>Ecdysozoa</taxon>
        <taxon>Nematoda</taxon>
        <taxon>Enoplea</taxon>
        <taxon>Dorylaimia</taxon>
        <taxon>Trichinellida</taxon>
        <taxon>Trichuridae</taxon>
        <taxon>Trichuris</taxon>
    </lineage>
</organism>
<gene>
    <name evidence="2" type="ORF">M514_23450</name>
</gene>
<accession>A0A085N4N0</accession>
<evidence type="ECO:0000313" key="2">
    <source>
        <dbReference type="EMBL" id="KFD64426.1"/>
    </source>
</evidence>
<name>A0A085N4N0_9BILA</name>